<accession>A0A2N8ZGN7</accession>
<dbReference type="PANTHER" id="PTHR47505:SF1">
    <property type="entry name" value="DNA UTILIZATION PROTEIN YHGH"/>
    <property type="match status" value="1"/>
</dbReference>
<dbReference type="RefSeq" id="WP_102523456.1">
    <property type="nucleotide sequence ID" value="NZ_LT960611.1"/>
</dbReference>
<keyword evidence="4" id="KW-1185">Reference proteome</keyword>
<dbReference type="SUPFAM" id="SSF53271">
    <property type="entry name" value="PRTase-like"/>
    <property type="match status" value="1"/>
</dbReference>
<evidence type="ECO:0000259" key="2">
    <source>
        <dbReference type="Pfam" id="PF00156"/>
    </source>
</evidence>
<dbReference type="Pfam" id="PF00156">
    <property type="entry name" value="Pribosyltran"/>
    <property type="match status" value="1"/>
</dbReference>
<comment type="similarity">
    <text evidence="1">Belongs to the ComF/GntX family.</text>
</comment>
<dbReference type="KEGG" id="vta:A3104"/>
<dbReference type="InterPro" id="IPR029057">
    <property type="entry name" value="PRTase-like"/>
</dbReference>
<dbReference type="Gene3D" id="3.40.50.2020">
    <property type="match status" value="1"/>
</dbReference>
<dbReference type="Proteomes" id="UP000235828">
    <property type="component" value="Chromosome A"/>
</dbReference>
<dbReference type="InterPro" id="IPR000836">
    <property type="entry name" value="PRTase_dom"/>
</dbReference>
<dbReference type="PANTHER" id="PTHR47505">
    <property type="entry name" value="DNA UTILIZATION PROTEIN YHGH"/>
    <property type="match status" value="1"/>
</dbReference>
<dbReference type="CDD" id="cd06223">
    <property type="entry name" value="PRTases_typeI"/>
    <property type="match status" value="1"/>
</dbReference>
<sequence>MTKWLKQTLHHSFKGHCHLCGLSIESDENEGIWCQHCRTLFNPEPRCATCGLPNVINVERCGQCISTPPPWHRLYCVGDYQAPLDHYIHQMKFNRKFWYARDLAELLAPRILEPAQIITSVPLHWHRQLERGYNQSDHLAKALCGHLSISNRYNPNLFERTRPTKAQRDLSKRERQINLVDAFKLKSVPQESHVAIVDDVVTTGSTIRHLCQLLLEVGVEKIDIYCICRTPEPS</sequence>
<evidence type="ECO:0000313" key="4">
    <source>
        <dbReference type="Proteomes" id="UP000235828"/>
    </source>
</evidence>
<proteinExistence type="inferred from homology"/>
<gene>
    <name evidence="3" type="primary">gntX</name>
    <name evidence="3" type="ORF">VTAP4600_A3104</name>
</gene>
<protein>
    <submittedName>
        <fullName evidence="3">Protein GntX</fullName>
    </submittedName>
</protein>
<dbReference type="EMBL" id="LT960611">
    <property type="protein sequence ID" value="SON51070.1"/>
    <property type="molecule type" value="Genomic_DNA"/>
</dbReference>
<reference evidence="3 4" key="1">
    <citation type="submission" date="2017-10" db="EMBL/GenBank/DDBJ databases">
        <authorList>
            <person name="Banno H."/>
            <person name="Chua N.-H."/>
        </authorList>
    </citation>
    <scope>NUCLEOTIDE SEQUENCE [LARGE SCALE GENOMIC DNA]</scope>
    <source>
        <strain evidence="3">Vibrio tapetis CECT4600</strain>
    </source>
</reference>
<dbReference type="OrthoDB" id="9793412at2"/>
<evidence type="ECO:0000256" key="1">
    <source>
        <dbReference type="ARBA" id="ARBA00008007"/>
    </source>
</evidence>
<dbReference type="InterPro" id="IPR051910">
    <property type="entry name" value="ComF/GntX_DNA_util-trans"/>
</dbReference>
<dbReference type="AlphaFoldDB" id="A0A2N8ZGN7"/>
<evidence type="ECO:0000313" key="3">
    <source>
        <dbReference type="EMBL" id="SON51070.1"/>
    </source>
</evidence>
<feature type="domain" description="Phosphoribosyltransferase" evidence="2">
    <location>
        <begin position="168"/>
        <end position="232"/>
    </location>
</feature>
<name>A0A2N8ZGN7_9VIBR</name>
<organism evidence="3 4">
    <name type="scientific">Vibrio tapetis subsp. tapetis</name>
    <dbReference type="NCBI Taxonomy" id="1671868"/>
    <lineage>
        <taxon>Bacteria</taxon>
        <taxon>Pseudomonadati</taxon>
        <taxon>Pseudomonadota</taxon>
        <taxon>Gammaproteobacteria</taxon>
        <taxon>Vibrionales</taxon>
        <taxon>Vibrionaceae</taxon>
        <taxon>Vibrio</taxon>
    </lineage>
</organism>